<evidence type="ECO:0000313" key="2">
    <source>
        <dbReference type="EMBL" id="CAL5221398.1"/>
    </source>
</evidence>
<name>A0ABP1FTA8_9CHLO</name>
<accession>A0ABP1FTA8</accession>
<evidence type="ECO:0000256" key="1">
    <source>
        <dbReference type="SAM" id="MobiDB-lite"/>
    </source>
</evidence>
<evidence type="ECO:0000313" key="3">
    <source>
        <dbReference type="Proteomes" id="UP001497392"/>
    </source>
</evidence>
<feature type="region of interest" description="Disordered" evidence="1">
    <location>
        <begin position="223"/>
        <end position="245"/>
    </location>
</feature>
<proteinExistence type="predicted"/>
<organism evidence="2 3">
    <name type="scientific">Coccomyxa viridis</name>
    <dbReference type="NCBI Taxonomy" id="1274662"/>
    <lineage>
        <taxon>Eukaryota</taxon>
        <taxon>Viridiplantae</taxon>
        <taxon>Chlorophyta</taxon>
        <taxon>core chlorophytes</taxon>
        <taxon>Trebouxiophyceae</taxon>
        <taxon>Trebouxiophyceae incertae sedis</taxon>
        <taxon>Coccomyxaceae</taxon>
        <taxon>Coccomyxa</taxon>
    </lineage>
</organism>
<reference evidence="2 3" key="1">
    <citation type="submission" date="2024-06" db="EMBL/GenBank/DDBJ databases">
        <authorList>
            <person name="Kraege A."/>
            <person name="Thomma B."/>
        </authorList>
    </citation>
    <scope>NUCLEOTIDE SEQUENCE [LARGE SCALE GENOMIC DNA]</scope>
</reference>
<protein>
    <submittedName>
        <fullName evidence="2">G3581 protein</fullName>
    </submittedName>
</protein>
<feature type="region of interest" description="Disordered" evidence="1">
    <location>
        <begin position="275"/>
        <end position="306"/>
    </location>
</feature>
<dbReference type="Proteomes" id="UP001497392">
    <property type="component" value="Unassembled WGS sequence"/>
</dbReference>
<sequence>MSRKRKVSEVLNLFKGKVSQALAQRKHLKPARLDVGPQLQDKAMHRQQGFQRDVVQRRTAAANDCVAHVRKPVDREHAQRSKAESPREQHHHQGISQDMGLKMEVPYGPEEVAEVDQPARCKALGNTCHEAAGQRWTAKGAAQTCASITQCSPVKEGPPQECQPPAKMPAVPPEKYAHHLKSCLLQRFCQASGLSEEQARHPEALQQGIASLVSALDCNANKRSAGTSREASDKQHAGNGAVRRPAACSETFQHVSAPSILYPSRRKQLVYKPAPPVASKDRTLNDTLFHSSGPARQREDKSLPQSMEVSAYPWGKQGSDRDAFLGIQSVSLRFAEDDPEAELLPDMAAPDTDPDDGLDGWMDSIHSPEPSLDGGHRKGDYCSMHSMPSASFKMLLTERADMTDRSPNAHTLGLPPSSPQLANALQEHAADRLQKSFLKAGKHVDAEQAYINDIGASLEEDSFLHMLNKGAEAELEETGLQELSKHQKPNDEAYGLGGRDEAWLHDPADLQDNASDLISDFEALADKDVDDVYPRARSGKVHVRSNSRSRQHTWLEAEPDPVATFSSFCESLAG</sequence>
<keyword evidence="3" id="KW-1185">Reference proteome</keyword>
<feature type="region of interest" description="Disordered" evidence="1">
    <location>
        <begin position="70"/>
        <end position="97"/>
    </location>
</feature>
<dbReference type="EMBL" id="CAXHTA020000005">
    <property type="protein sequence ID" value="CAL5221398.1"/>
    <property type="molecule type" value="Genomic_DNA"/>
</dbReference>
<gene>
    <name evidence="2" type="primary">g3581</name>
    <name evidence="2" type="ORF">VP750_LOCUS3057</name>
</gene>
<comment type="caution">
    <text evidence="2">The sequence shown here is derived from an EMBL/GenBank/DDBJ whole genome shotgun (WGS) entry which is preliminary data.</text>
</comment>
<feature type="compositionally biased region" description="Basic and acidic residues" evidence="1">
    <location>
        <begin position="71"/>
        <end position="88"/>
    </location>
</feature>